<dbReference type="GO" id="GO:0015990">
    <property type="term" value="P:electron transport coupled proton transport"/>
    <property type="evidence" value="ECO:0007669"/>
    <property type="project" value="TreeGrafter"/>
</dbReference>
<dbReference type="GO" id="GO:0009060">
    <property type="term" value="P:aerobic respiration"/>
    <property type="evidence" value="ECO:0007669"/>
    <property type="project" value="InterPro"/>
</dbReference>
<accession>A0A2T0N3Q6</accession>
<keyword evidence="3" id="KW-0472">Membrane</keyword>
<dbReference type="GO" id="GO:0020037">
    <property type="term" value="F:heme binding"/>
    <property type="evidence" value="ECO:0007669"/>
    <property type="project" value="InterPro"/>
</dbReference>
<dbReference type="InterPro" id="IPR036927">
    <property type="entry name" value="Cyt_c_oxase-like_su1_sf"/>
</dbReference>
<sequence length="104" mass="11438">MTTIKPGGEPLTSPLAAVRSRRKGTVIAAWLSSTDHKVIGYMYLITSFLFFALAGVMALVIRAEPAQPGMQVVTQEAYNQLFTMHDRDRPDRDEDEGGGDEKVP</sequence>
<keyword evidence="3" id="KW-0812">Transmembrane</keyword>
<evidence type="ECO:0000256" key="3">
    <source>
        <dbReference type="SAM" id="Phobius"/>
    </source>
</evidence>
<dbReference type="GO" id="GO:0004129">
    <property type="term" value="F:cytochrome-c oxidase activity"/>
    <property type="evidence" value="ECO:0007669"/>
    <property type="project" value="InterPro"/>
</dbReference>
<keyword evidence="3" id="KW-1133">Transmembrane helix</keyword>
<keyword evidence="5" id="KW-1185">Reference proteome</keyword>
<dbReference type="PANTHER" id="PTHR10422">
    <property type="entry name" value="CYTOCHROME C OXIDASE SUBUNIT 1"/>
    <property type="match status" value="1"/>
</dbReference>
<dbReference type="PANTHER" id="PTHR10422:SF18">
    <property type="entry name" value="CYTOCHROME C OXIDASE SUBUNIT 1"/>
    <property type="match status" value="1"/>
</dbReference>
<dbReference type="Proteomes" id="UP000238312">
    <property type="component" value="Unassembled WGS sequence"/>
</dbReference>
<name>A0A2T0N3Q6_9ACTN</name>
<evidence type="ECO:0000313" key="5">
    <source>
        <dbReference type="Proteomes" id="UP000238312"/>
    </source>
</evidence>
<gene>
    <name evidence="4" type="ORF">B0I32_105254</name>
</gene>
<comment type="function">
    <text evidence="1">Cytochrome c oxidase is the component of the respiratory chain that catalyzes the reduction of oxygen to water. Subunits 1-3 form the functional core of the enzyme complex. CO I is the catalytic subunit of the enzyme. Electrons originating in cytochrome c are transferred via the copper A center of subunit 2 and heme A of subunit 1 to the bimetallic center formed by heme A3 and copper B.</text>
</comment>
<dbReference type="Pfam" id="PF00115">
    <property type="entry name" value="COX1"/>
    <property type="match status" value="1"/>
</dbReference>
<feature type="region of interest" description="Disordered" evidence="2">
    <location>
        <begin position="83"/>
        <end position="104"/>
    </location>
</feature>
<organism evidence="4 5">
    <name type="scientific">Nonomuraea fuscirosea</name>
    <dbReference type="NCBI Taxonomy" id="1291556"/>
    <lineage>
        <taxon>Bacteria</taxon>
        <taxon>Bacillati</taxon>
        <taxon>Actinomycetota</taxon>
        <taxon>Actinomycetes</taxon>
        <taxon>Streptosporangiales</taxon>
        <taxon>Streptosporangiaceae</taxon>
        <taxon>Nonomuraea</taxon>
    </lineage>
</organism>
<dbReference type="AlphaFoldDB" id="A0A2T0N3Q6"/>
<dbReference type="GO" id="GO:0022904">
    <property type="term" value="P:respiratory electron transport chain"/>
    <property type="evidence" value="ECO:0007669"/>
    <property type="project" value="TreeGrafter"/>
</dbReference>
<protein>
    <recommendedName>
        <fullName evidence="6">Cytochrome c oxidase subunit 1</fullName>
    </recommendedName>
</protein>
<evidence type="ECO:0000256" key="1">
    <source>
        <dbReference type="ARBA" id="ARBA00025218"/>
    </source>
</evidence>
<proteinExistence type="predicted"/>
<evidence type="ECO:0000313" key="4">
    <source>
        <dbReference type="EMBL" id="PRX66814.1"/>
    </source>
</evidence>
<comment type="caution">
    <text evidence="4">The sequence shown here is derived from an EMBL/GenBank/DDBJ whole genome shotgun (WGS) entry which is preliminary data.</text>
</comment>
<reference evidence="4 5" key="1">
    <citation type="submission" date="2018-03" db="EMBL/GenBank/DDBJ databases">
        <title>Genomic Encyclopedia of Type Strains, Phase III (KMG-III): the genomes of soil and plant-associated and newly described type strains.</title>
        <authorList>
            <person name="Whitman W."/>
        </authorList>
    </citation>
    <scope>NUCLEOTIDE SEQUENCE [LARGE SCALE GENOMIC DNA]</scope>
    <source>
        <strain evidence="4 5">CGMCC 4.7104</strain>
    </source>
</reference>
<evidence type="ECO:0000256" key="2">
    <source>
        <dbReference type="SAM" id="MobiDB-lite"/>
    </source>
</evidence>
<dbReference type="InterPro" id="IPR000883">
    <property type="entry name" value="Cyt_C_Oxase_1"/>
</dbReference>
<evidence type="ECO:0008006" key="6">
    <source>
        <dbReference type="Google" id="ProtNLM"/>
    </source>
</evidence>
<dbReference type="GO" id="GO:0016020">
    <property type="term" value="C:membrane"/>
    <property type="evidence" value="ECO:0007669"/>
    <property type="project" value="InterPro"/>
</dbReference>
<feature type="transmembrane region" description="Helical" evidence="3">
    <location>
        <begin position="40"/>
        <end position="61"/>
    </location>
</feature>
<dbReference type="Gene3D" id="1.20.210.10">
    <property type="entry name" value="Cytochrome c oxidase-like, subunit I domain"/>
    <property type="match status" value="1"/>
</dbReference>
<dbReference type="EMBL" id="PVNG01000005">
    <property type="protein sequence ID" value="PRX66814.1"/>
    <property type="molecule type" value="Genomic_DNA"/>
</dbReference>
<dbReference type="SUPFAM" id="SSF81442">
    <property type="entry name" value="Cytochrome c oxidase subunit I-like"/>
    <property type="match status" value="1"/>
</dbReference>